<feature type="domain" description="Aminotransferase class V" evidence="1">
    <location>
        <begin position="2"/>
        <end position="121"/>
    </location>
</feature>
<accession>A0A0F9SK12</accession>
<gene>
    <name evidence="2" type="ORF">LCGC14_0462630</name>
</gene>
<sequence length="250" mass="28681">FIYIKEELLDSLEPVFVGPLSDKNPTEFLHRPFNSHDSALKFQHTFNSQASGLGEAIRLLNSVSIAKIETKIISLIEYAIEQFKNQISGIMIISPTGKEGSGILTIKFPEKVNLEKKEKELKKLKEQLKKETDKTKWLYISELKIEVQTKIHHKDKTYAECEKDLSKGESIPTYEQIQWLRNSKYRDLLNLLDTWEFIQNPDNISKENNYVARFYADSDYADLDCGRGSGDSGSALGVRFVRKKISGKKK</sequence>
<dbReference type="Gene3D" id="3.90.1150.10">
    <property type="entry name" value="Aspartate Aminotransferase, domain 1"/>
    <property type="match status" value="1"/>
</dbReference>
<organism evidence="2">
    <name type="scientific">marine sediment metagenome</name>
    <dbReference type="NCBI Taxonomy" id="412755"/>
    <lineage>
        <taxon>unclassified sequences</taxon>
        <taxon>metagenomes</taxon>
        <taxon>ecological metagenomes</taxon>
    </lineage>
</organism>
<comment type="caution">
    <text evidence="2">The sequence shown here is derived from an EMBL/GenBank/DDBJ whole genome shotgun (WGS) entry which is preliminary data.</text>
</comment>
<dbReference type="InterPro" id="IPR015421">
    <property type="entry name" value="PyrdxlP-dep_Trfase_major"/>
</dbReference>
<dbReference type="InterPro" id="IPR015422">
    <property type="entry name" value="PyrdxlP-dep_Trfase_small"/>
</dbReference>
<dbReference type="Gene3D" id="3.40.640.10">
    <property type="entry name" value="Type I PLP-dependent aspartate aminotransferase-like (Major domain)"/>
    <property type="match status" value="1"/>
</dbReference>
<dbReference type="EMBL" id="LAZR01000476">
    <property type="protein sequence ID" value="KKN67399.1"/>
    <property type="molecule type" value="Genomic_DNA"/>
</dbReference>
<dbReference type="InterPro" id="IPR000192">
    <property type="entry name" value="Aminotrans_V_dom"/>
</dbReference>
<reference evidence="2" key="1">
    <citation type="journal article" date="2015" name="Nature">
        <title>Complex archaea that bridge the gap between prokaryotes and eukaryotes.</title>
        <authorList>
            <person name="Spang A."/>
            <person name="Saw J.H."/>
            <person name="Jorgensen S.L."/>
            <person name="Zaremba-Niedzwiedzka K."/>
            <person name="Martijn J."/>
            <person name="Lind A.E."/>
            <person name="van Eijk R."/>
            <person name="Schleper C."/>
            <person name="Guy L."/>
            <person name="Ettema T.J."/>
        </authorList>
    </citation>
    <scope>NUCLEOTIDE SEQUENCE</scope>
</reference>
<dbReference type="AlphaFoldDB" id="A0A0F9SK12"/>
<dbReference type="Pfam" id="PF00266">
    <property type="entry name" value="Aminotran_5"/>
    <property type="match status" value="1"/>
</dbReference>
<dbReference type="SUPFAM" id="SSF53383">
    <property type="entry name" value="PLP-dependent transferases"/>
    <property type="match status" value="1"/>
</dbReference>
<proteinExistence type="predicted"/>
<protein>
    <recommendedName>
        <fullName evidence="1">Aminotransferase class V domain-containing protein</fullName>
    </recommendedName>
</protein>
<evidence type="ECO:0000259" key="1">
    <source>
        <dbReference type="Pfam" id="PF00266"/>
    </source>
</evidence>
<evidence type="ECO:0000313" key="2">
    <source>
        <dbReference type="EMBL" id="KKN67399.1"/>
    </source>
</evidence>
<name>A0A0F9SK12_9ZZZZ</name>
<feature type="non-terminal residue" evidence="2">
    <location>
        <position position="1"/>
    </location>
</feature>
<dbReference type="InterPro" id="IPR015424">
    <property type="entry name" value="PyrdxlP-dep_Trfase"/>
</dbReference>